<name>A0A9P5L391_PENCR</name>
<dbReference type="AlphaFoldDB" id="A0A9P5L391"/>
<reference evidence="3" key="1">
    <citation type="submission" date="2020-02" db="EMBL/GenBank/DDBJ databases">
        <authorList>
            <person name="Lichtner F.J."/>
        </authorList>
    </citation>
    <scope>NUCLEOTIDE SEQUENCE</scope>
    <source>
        <strain evidence="3">G10</strain>
    </source>
</reference>
<protein>
    <recommendedName>
        <fullName evidence="2">Nephrocystin 3-like N-terminal domain-containing protein</fullName>
    </recommendedName>
</protein>
<evidence type="ECO:0000313" key="4">
    <source>
        <dbReference type="Proteomes" id="UP000701341"/>
    </source>
</evidence>
<gene>
    <name evidence="3" type="ORF">PCG10_007293</name>
</gene>
<accession>A0A9P5L391</accession>
<evidence type="ECO:0000259" key="2">
    <source>
        <dbReference type="Pfam" id="PF24883"/>
    </source>
</evidence>
<keyword evidence="4" id="KW-1185">Reference proteome</keyword>
<dbReference type="InterPro" id="IPR056884">
    <property type="entry name" value="NPHP3-like_N"/>
</dbReference>
<dbReference type="Gene3D" id="3.40.50.300">
    <property type="entry name" value="P-loop containing nucleotide triphosphate hydrolases"/>
    <property type="match status" value="1"/>
</dbReference>
<keyword evidence="1" id="KW-0677">Repeat</keyword>
<dbReference type="PANTHER" id="PTHR10039">
    <property type="entry name" value="AMELOGENIN"/>
    <property type="match status" value="1"/>
</dbReference>
<dbReference type="Proteomes" id="UP000701341">
    <property type="component" value="Unassembled WGS sequence"/>
</dbReference>
<comment type="caution">
    <text evidence="3">The sequence shown here is derived from an EMBL/GenBank/DDBJ whole genome shotgun (WGS) entry which is preliminary data.</text>
</comment>
<dbReference type="InterPro" id="IPR027417">
    <property type="entry name" value="P-loop_NTPase"/>
</dbReference>
<dbReference type="SUPFAM" id="SSF52540">
    <property type="entry name" value="P-loop containing nucleoside triphosphate hydrolases"/>
    <property type="match status" value="1"/>
</dbReference>
<evidence type="ECO:0000313" key="3">
    <source>
        <dbReference type="EMBL" id="KAF7522574.1"/>
    </source>
</evidence>
<proteinExistence type="predicted"/>
<sequence>MSETLKKQWKKAKSFAKNRGQQCNNAPDEIVQLSQTQQYKKSNNLPVNGGKYDPPDLWQAAFQQLDVKHKSALMTKWSDPGNGTKSTDATGLDIKIALDKVIDTVKEQYEIGKLKDEKKWLNGAPQKILGAVLALQSNISAIVACDPTGHAASAWAVISLGLSNYRNQQGIWLSSAEYLSDIVSRMILTEISYRGQHAATKDGVENSLSRIYFEILRYSAEIMRIQDRKWPKNLLITAMNDIPLEGIKTCIINEESSLERWLSMQQFLESRDNTKDILAQGGNILQVVHDIHDKLKDFQSKVAENAVFDTYEEHPTGECLPGTRTEVLQSLTDWIDNSPGETLFWLEGIAGTGKSTISRSFAKSMQKRGLLAATFFFNSGETDRASLRMFAPTIARQLADAFPILKKDILDAARFASAAFGIQFDELLSKPLSKLRRTNGYQITQVIVIDALDECKDDNIKSLLQLLPRLNQAESSIDFRIFITSRPENPIHYLLQRIVAKGQTIVLEGIDQSTIERDITLFFERKLPAIRDARPDESLKDDWPGQKNVDILIQMAVPLFISAATIYRQLEYPYSPAELILDDILANRYKSSKLAAIYQPVLNRFLDHPDHSKANLIEESRCSGNAQKARI</sequence>
<organism evidence="3 4">
    <name type="scientific">Penicillium crustosum</name>
    <name type="common">Blue mold fungus</name>
    <dbReference type="NCBI Taxonomy" id="36656"/>
    <lineage>
        <taxon>Eukaryota</taxon>
        <taxon>Fungi</taxon>
        <taxon>Dikarya</taxon>
        <taxon>Ascomycota</taxon>
        <taxon>Pezizomycotina</taxon>
        <taxon>Eurotiomycetes</taxon>
        <taxon>Eurotiomycetidae</taxon>
        <taxon>Eurotiales</taxon>
        <taxon>Aspergillaceae</taxon>
        <taxon>Penicillium</taxon>
    </lineage>
</organism>
<dbReference type="Pfam" id="PF24883">
    <property type="entry name" value="NPHP3_N"/>
    <property type="match status" value="1"/>
</dbReference>
<evidence type="ECO:0000256" key="1">
    <source>
        <dbReference type="ARBA" id="ARBA00022737"/>
    </source>
</evidence>
<dbReference type="EMBL" id="JAAOZQ010000051">
    <property type="protein sequence ID" value="KAF7522574.1"/>
    <property type="molecule type" value="Genomic_DNA"/>
</dbReference>
<feature type="domain" description="Nephrocystin 3-like N-terminal" evidence="2">
    <location>
        <begin position="328"/>
        <end position="486"/>
    </location>
</feature>